<keyword evidence="2" id="KW-1185">Reference proteome</keyword>
<accession>A0A937RK72</accession>
<dbReference type="EMBL" id="JAEACQ010000281">
    <property type="protein sequence ID" value="MBL7631672.1"/>
    <property type="molecule type" value="Genomic_DNA"/>
</dbReference>
<sequence length="46" mass="5043">MNAEAMILVSVDDHLVEPPSVFEGQFPARFTDAVPKAVRNAEEGTR</sequence>
<proteinExistence type="predicted"/>
<evidence type="ECO:0008006" key="3">
    <source>
        <dbReference type="Google" id="ProtNLM"/>
    </source>
</evidence>
<name>A0A937RK72_9ACTN</name>
<evidence type="ECO:0000313" key="2">
    <source>
        <dbReference type="Proteomes" id="UP000604475"/>
    </source>
</evidence>
<reference evidence="1" key="1">
    <citation type="submission" date="2020-12" db="EMBL/GenBank/DDBJ databases">
        <title>Genomic characterization of non-nitrogen-fixing Frankia strains.</title>
        <authorList>
            <person name="Carlos-Shanley C."/>
            <person name="Guerra T."/>
            <person name="Hahn D."/>
        </authorList>
    </citation>
    <scope>NUCLEOTIDE SEQUENCE</scope>
    <source>
        <strain evidence="1">CN6</strain>
    </source>
</reference>
<dbReference type="Proteomes" id="UP000604475">
    <property type="component" value="Unassembled WGS sequence"/>
</dbReference>
<dbReference type="RefSeq" id="WP_203006284.1">
    <property type="nucleotide sequence ID" value="NZ_JADWYU010000192.1"/>
</dbReference>
<organism evidence="1 2">
    <name type="scientific">Frankia nepalensis</name>
    <dbReference type="NCBI Taxonomy" id="1836974"/>
    <lineage>
        <taxon>Bacteria</taxon>
        <taxon>Bacillati</taxon>
        <taxon>Actinomycetota</taxon>
        <taxon>Actinomycetes</taxon>
        <taxon>Frankiales</taxon>
        <taxon>Frankiaceae</taxon>
        <taxon>Frankia</taxon>
    </lineage>
</organism>
<gene>
    <name evidence="1" type="ORF">I7412_31840</name>
</gene>
<evidence type="ECO:0000313" key="1">
    <source>
        <dbReference type="EMBL" id="MBL7631672.1"/>
    </source>
</evidence>
<dbReference type="AlphaFoldDB" id="A0A937RK72"/>
<comment type="caution">
    <text evidence="1">The sequence shown here is derived from an EMBL/GenBank/DDBJ whole genome shotgun (WGS) entry which is preliminary data.</text>
</comment>
<protein>
    <recommendedName>
        <fullName evidence="3">Amidohydrolase</fullName>
    </recommendedName>
</protein>